<feature type="transmembrane region" description="Helical" evidence="2">
    <location>
        <begin position="100"/>
        <end position="121"/>
    </location>
</feature>
<name>A0A3N2BBU8_9MICO</name>
<evidence type="ECO:0000313" key="3">
    <source>
        <dbReference type="EMBL" id="ROR72739.1"/>
    </source>
</evidence>
<dbReference type="AlphaFoldDB" id="A0A3N2BBU8"/>
<gene>
    <name evidence="3" type="ORF">EDD31_1098</name>
</gene>
<feature type="transmembrane region" description="Helical" evidence="2">
    <location>
        <begin position="184"/>
        <end position="206"/>
    </location>
</feature>
<evidence type="ECO:0000256" key="2">
    <source>
        <dbReference type="SAM" id="Phobius"/>
    </source>
</evidence>
<dbReference type="RefSeq" id="WP_123303262.1">
    <property type="nucleotide sequence ID" value="NZ_RKHK01000001.1"/>
</dbReference>
<keyword evidence="4" id="KW-1185">Reference proteome</keyword>
<feature type="region of interest" description="Disordered" evidence="1">
    <location>
        <begin position="1"/>
        <end position="21"/>
    </location>
</feature>
<sequence>MSTRTAATARSPWKGKGSERPGSLTGTGVLLRFMLRRDRLRLPAWVLGISALMAYFANAIGELMGDEESLASMAALATNPVIALIGGPGYGLDEITVPRFLAAMYGLYLMLAAAFMSITTISRHTRVEEQTGRAELLRASVLGRHAQLTAALIMATAMNLLVALLSAALVMGSVIEPSPDAQGSLLFGFSIGAAGLAFAGVAAVTVQLSAFSRAGSGIAGAVLGTAFVIRGLGDMSFVAQGEDGALAWLSWLSPLGWAQQTAPYTLDRWWPLLLSVVFALLLAAVGYSLQSRRDLAAGILPDRLGSARAAAWLAGPLPLALRLQRSSLIGWTAGLLIAGVAFGGFTDAMIEGVAGMPEEIAALMGGSDGIVEGYQGFMGLYFAIMVAVFVILAAQGLRSEEQGVRTEPILATGVSRARWLLSWAAVAAGGSAWLLLVAGFGQGLGASLSTGDWSLLGPVILGHVVHVAPVWFLLGLALALYGWVPRLTGVAWAVFGFGTLLALFGPMLDVGQAVLNASPFDHVGQYPSEAISWTAVAILGGTGVLLVLGAVAGFRRRDLTTA</sequence>
<feature type="transmembrane region" description="Helical" evidence="2">
    <location>
        <begin position="530"/>
        <end position="554"/>
    </location>
</feature>
<dbReference type="EMBL" id="RKHK01000001">
    <property type="protein sequence ID" value="ROR72739.1"/>
    <property type="molecule type" value="Genomic_DNA"/>
</dbReference>
<feature type="transmembrane region" description="Helical" evidence="2">
    <location>
        <begin position="328"/>
        <end position="346"/>
    </location>
</feature>
<feature type="transmembrane region" description="Helical" evidence="2">
    <location>
        <begin position="378"/>
        <end position="398"/>
    </location>
</feature>
<evidence type="ECO:0000256" key="1">
    <source>
        <dbReference type="SAM" id="MobiDB-lite"/>
    </source>
</evidence>
<feature type="transmembrane region" description="Helical" evidence="2">
    <location>
        <begin position="42"/>
        <end position="60"/>
    </location>
</feature>
<keyword evidence="2" id="KW-0812">Transmembrane</keyword>
<dbReference type="OrthoDB" id="2014935at2"/>
<feature type="transmembrane region" description="Helical" evidence="2">
    <location>
        <begin position="148"/>
        <end position="172"/>
    </location>
</feature>
<feature type="transmembrane region" description="Helical" evidence="2">
    <location>
        <begin position="218"/>
        <end position="239"/>
    </location>
</feature>
<keyword evidence="2" id="KW-1133">Transmembrane helix</keyword>
<evidence type="ECO:0000313" key="4">
    <source>
        <dbReference type="Proteomes" id="UP000280668"/>
    </source>
</evidence>
<feature type="transmembrane region" description="Helical" evidence="2">
    <location>
        <begin position="419"/>
        <end position="440"/>
    </location>
</feature>
<comment type="caution">
    <text evidence="3">The sequence shown here is derived from an EMBL/GenBank/DDBJ whole genome shotgun (WGS) entry which is preliminary data.</text>
</comment>
<organism evidence="3 4">
    <name type="scientific">Bogoriella caseilytica</name>
    <dbReference type="NCBI Taxonomy" id="56055"/>
    <lineage>
        <taxon>Bacteria</taxon>
        <taxon>Bacillati</taxon>
        <taxon>Actinomycetota</taxon>
        <taxon>Actinomycetes</taxon>
        <taxon>Micrococcales</taxon>
        <taxon>Bogoriellaceae</taxon>
        <taxon>Bogoriella</taxon>
    </lineage>
</organism>
<proteinExistence type="predicted"/>
<dbReference type="Proteomes" id="UP000280668">
    <property type="component" value="Unassembled WGS sequence"/>
</dbReference>
<feature type="transmembrane region" description="Helical" evidence="2">
    <location>
        <begin position="460"/>
        <end position="483"/>
    </location>
</feature>
<reference evidence="3 4" key="1">
    <citation type="submission" date="2018-11" db="EMBL/GenBank/DDBJ databases">
        <title>Sequencing the genomes of 1000 actinobacteria strains.</title>
        <authorList>
            <person name="Klenk H.-P."/>
        </authorList>
    </citation>
    <scope>NUCLEOTIDE SEQUENCE [LARGE SCALE GENOMIC DNA]</scope>
    <source>
        <strain evidence="3 4">DSM 11294</strain>
    </source>
</reference>
<keyword evidence="2" id="KW-0472">Membrane</keyword>
<feature type="transmembrane region" description="Helical" evidence="2">
    <location>
        <begin position="490"/>
        <end position="510"/>
    </location>
</feature>
<feature type="transmembrane region" description="Helical" evidence="2">
    <location>
        <begin position="269"/>
        <end position="289"/>
    </location>
</feature>
<accession>A0A3N2BBU8</accession>
<protein>
    <submittedName>
        <fullName evidence="3">ABC-2 type transport system permease protein</fullName>
    </submittedName>
</protein>